<name>A0AA41UC72_9HYPH</name>
<dbReference type="RefSeq" id="WP_035037275.1">
    <property type="nucleotide sequence ID" value="NZ_CP068983.1"/>
</dbReference>
<keyword evidence="2" id="KW-1185">Reference proteome</keyword>
<dbReference type="EMBL" id="JALAZD010000002">
    <property type="protein sequence ID" value="MCI0128263.1"/>
    <property type="molecule type" value="Genomic_DNA"/>
</dbReference>
<accession>A0AA41UC72</accession>
<gene>
    <name evidence="1" type="ORF">ML536_15645</name>
</gene>
<evidence type="ECO:0000313" key="1">
    <source>
        <dbReference type="EMBL" id="MCI0128263.1"/>
    </source>
</evidence>
<comment type="caution">
    <text evidence="1">The sequence shown here is derived from an EMBL/GenBank/DDBJ whole genome shotgun (WGS) entry which is preliminary data.</text>
</comment>
<protein>
    <submittedName>
        <fullName evidence="1">Uncharacterized protein</fullName>
    </submittedName>
</protein>
<dbReference type="AlphaFoldDB" id="A0AA41UC72"/>
<proteinExistence type="predicted"/>
<evidence type="ECO:0000313" key="2">
    <source>
        <dbReference type="Proteomes" id="UP001156140"/>
    </source>
</evidence>
<dbReference type="Proteomes" id="UP001156140">
    <property type="component" value="Unassembled WGS sequence"/>
</dbReference>
<organism evidence="1 2">
    <name type="scientific">Paradevosia shaoguanensis</name>
    <dbReference type="NCBI Taxonomy" id="1335043"/>
    <lineage>
        <taxon>Bacteria</taxon>
        <taxon>Pseudomonadati</taxon>
        <taxon>Pseudomonadota</taxon>
        <taxon>Alphaproteobacteria</taxon>
        <taxon>Hyphomicrobiales</taxon>
        <taxon>Devosiaceae</taxon>
        <taxon>Paradevosia</taxon>
    </lineage>
</organism>
<sequence>MSHILSRHGDIRRWVAAHAGRPRFGAGMDAEGRRQRLLQITFDGRPAKSAHDWEEWLAELDRQNLALNILDDAGVGSDFEFVKRGNGA</sequence>
<reference evidence="1" key="1">
    <citation type="submission" date="2022-03" db="EMBL/GenBank/DDBJ databases">
        <title>The complete genome sequence of a Methyloterrigena soli.</title>
        <authorList>
            <person name="Zi Z."/>
        </authorList>
    </citation>
    <scope>NUCLEOTIDE SEQUENCE</scope>
    <source>
        <strain evidence="1">M48</strain>
    </source>
</reference>